<dbReference type="SUPFAM" id="SSF54001">
    <property type="entry name" value="Cysteine proteinases"/>
    <property type="match status" value="1"/>
</dbReference>
<feature type="domain" description="Ubiquitin-like protease family profile" evidence="4">
    <location>
        <begin position="157"/>
        <end position="234"/>
    </location>
</feature>
<proteinExistence type="inferred from homology"/>
<keyword evidence="2" id="KW-0645">Protease</keyword>
<dbReference type="AlphaFoldDB" id="A0AAD9TDY4"/>
<evidence type="ECO:0000259" key="4">
    <source>
        <dbReference type="Pfam" id="PF02902"/>
    </source>
</evidence>
<comment type="similarity">
    <text evidence="1">Belongs to the peptidase C48 family.</text>
</comment>
<evidence type="ECO:0000313" key="6">
    <source>
        <dbReference type="Proteomes" id="UP001280121"/>
    </source>
</evidence>
<name>A0AAD9TDY4_9ROSI</name>
<accession>A0AAD9TDY4</accession>
<evidence type="ECO:0000256" key="3">
    <source>
        <dbReference type="ARBA" id="ARBA00022801"/>
    </source>
</evidence>
<keyword evidence="6" id="KW-1185">Reference proteome</keyword>
<keyword evidence="3" id="KW-0378">Hydrolase</keyword>
<evidence type="ECO:0000313" key="5">
    <source>
        <dbReference type="EMBL" id="KAK2633987.1"/>
    </source>
</evidence>
<dbReference type="Pfam" id="PF02902">
    <property type="entry name" value="Peptidase_C48"/>
    <property type="match status" value="1"/>
</dbReference>
<dbReference type="InterPro" id="IPR003653">
    <property type="entry name" value="Peptidase_C48_C"/>
</dbReference>
<dbReference type="Proteomes" id="UP001280121">
    <property type="component" value="Unassembled WGS sequence"/>
</dbReference>
<dbReference type="Gene3D" id="3.40.395.10">
    <property type="entry name" value="Adenoviral Proteinase, Chain A"/>
    <property type="match status" value="1"/>
</dbReference>
<dbReference type="EMBL" id="JANJYI010000009">
    <property type="protein sequence ID" value="KAK2633987.1"/>
    <property type="molecule type" value="Genomic_DNA"/>
</dbReference>
<evidence type="ECO:0000256" key="1">
    <source>
        <dbReference type="ARBA" id="ARBA00005234"/>
    </source>
</evidence>
<gene>
    <name evidence="5" type="ORF">Ddye_028779</name>
</gene>
<protein>
    <recommendedName>
        <fullName evidence="4">Ubiquitin-like protease family profile domain-containing protein</fullName>
    </recommendedName>
</protein>
<dbReference type="GO" id="GO:0006508">
    <property type="term" value="P:proteolysis"/>
    <property type="evidence" value="ECO:0007669"/>
    <property type="project" value="UniProtKB-KW"/>
</dbReference>
<reference evidence="5" key="1">
    <citation type="journal article" date="2023" name="Plant J.">
        <title>Genome sequences and population genomics provide insights into the demographic history, inbreeding, and mutation load of two 'living fossil' tree species of Dipteronia.</title>
        <authorList>
            <person name="Feng Y."/>
            <person name="Comes H.P."/>
            <person name="Chen J."/>
            <person name="Zhu S."/>
            <person name="Lu R."/>
            <person name="Zhang X."/>
            <person name="Li P."/>
            <person name="Qiu J."/>
            <person name="Olsen K.M."/>
            <person name="Qiu Y."/>
        </authorList>
    </citation>
    <scope>NUCLEOTIDE SEQUENCE</scope>
    <source>
        <strain evidence="5">KIB01</strain>
    </source>
</reference>
<dbReference type="InterPro" id="IPR038765">
    <property type="entry name" value="Papain-like_cys_pep_sf"/>
</dbReference>
<comment type="caution">
    <text evidence="5">The sequence shown here is derived from an EMBL/GenBank/DDBJ whole genome shotgun (WGS) entry which is preliminary data.</text>
</comment>
<sequence length="249" mass="28501">MTVVLATVKPSVQISTQSGASPRQRRSVGRCARSQNENIPHVVKSLEFVVVFETSEDVQQLTRTLKLTIKVPRDRKWSTFTLSQYIDPTVKRPRKPKMPEFGSISQVDEEIVRSLQSWINDNKNTCMYTGLLEAKPAWFELLLSTNGWLEGNILFLTNVNGNHWVAVEVDLKERVIKVFYSIPDAYIVDEILKWATCLRKILPSLLVHAMSDTYTDLSSFMVERPEEGIPHQGNHYVFVYILMVIVCLT</sequence>
<dbReference type="GO" id="GO:0008234">
    <property type="term" value="F:cysteine-type peptidase activity"/>
    <property type="evidence" value="ECO:0007669"/>
    <property type="project" value="InterPro"/>
</dbReference>
<organism evidence="5 6">
    <name type="scientific">Dipteronia dyeriana</name>
    <dbReference type="NCBI Taxonomy" id="168575"/>
    <lineage>
        <taxon>Eukaryota</taxon>
        <taxon>Viridiplantae</taxon>
        <taxon>Streptophyta</taxon>
        <taxon>Embryophyta</taxon>
        <taxon>Tracheophyta</taxon>
        <taxon>Spermatophyta</taxon>
        <taxon>Magnoliopsida</taxon>
        <taxon>eudicotyledons</taxon>
        <taxon>Gunneridae</taxon>
        <taxon>Pentapetalae</taxon>
        <taxon>rosids</taxon>
        <taxon>malvids</taxon>
        <taxon>Sapindales</taxon>
        <taxon>Sapindaceae</taxon>
        <taxon>Hippocastanoideae</taxon>
        <taxon>Acereae</taxon>
        <taxon>Dipteronia</taxon>
    </lineage>
</organism>
<evidence type="ECO:0000256" key="2">
    <source>
        <dbReference type="ARBA" id="ARBA00022670"/>
    </source>
</evidence>